<keyword evidence="2" id="KW-1185">Reference proteome</keyword>
<comment type="caution">
    <text evidence="1">The sequence shown here is derived from an EMBL/GenBank/DDBJ whole genome shotgun (WGS) entry which is preliminary data.</text>
</comment>
<reference evidence="1 2" key="1">
    <citation type="journal article" date="2022" name="Allergy">
        <title>Genome assembly and annotation of Periplaneta americana reveal a comprehensive cockroach allergen profile.</title>
        <authorList>
            <person name="Wang L."/>
            <person name="Xiong Q."/>
            <person name="Saelim N."/>
            <person name="Wang L."/>
            <person name="Nong W."/>
            <person name="Wan A.T."/>
            <person name="Shi M."/>
            <person name="Liu X."/>
            <person name="Cao Q."/>
            <person name="Hui J.H.L."/>
            <person name="Sookrung N."/>
            <person name="Leung T.F."/>
            <person name="Tungtrongchitr A."/>
            <person name="Tsui S.K.W."/>
        </authorList>
    </citation>
    <scope>NUCLEOTIDE SEQUENCE [LARGE SCALE GENOMIC DNA]</scope>
    <source>
        <strain evidence="1">PWHHKU_190912</strain>
    </source>
</reference>
<sequence>MAATWLVSKSLENITEMELHFPVTGHSFLPADRVFGFIETAVRKEQEILNPLHYNSIIGKYGKVCRIGRD</sequence>
<evidence type="ECO:0000313" key="2">
    <source>
        <dbReference type="Proteomes" id="UP001148838"/>
    </source>
</evidence>
<name>A0ABQ8U0B3_PERAM</name>
<dbReference type="Proteomes" id="UP001148838">
    <property type="component" value="Unassembled WGS sequence"/>
</dbReference>
<organism evidence="1 2">
    <name type="scientific">Periplaneta americana</name>
    <name type="common">American cockroach</name>
    <name type="synonym">Blatta americana</name>
    <dbReference type="NCBI Taxonomy" id="6978"/>
    <lineage>
        <taxon>Eukaryota</taxon>
        <taxon>Metazoa</taxon>
        <taxon>Ecdysozoa</taxon>
        <taxon>Arthropoda</taxon>
        <taxon>Hexapoda</taxon>
        <taxon>Insecta</taxon>
        <taxon>Pterygota</taxon>
        <taxon>Neoptera</taxon>
        <taxon>Polyneoptera</taxon>
        <taxon>Dictyoptera</taxon>
        <taxon>Blattodea</taxon>
        <taxon>Blattoidea</taxon>
        <taxon>Blattidae</taxon>
        <taxon>Blattinae</taxon>
        <taxon>Periplaneta</taxon>
    </lineage>
</organism>
<proteinExistence type="predicted"/>
<evidence type="ECO:0000313" key="1">
    <source>
        <dbReference type="EMBL" id="KAJ4451352.1"/>
    </source>
</evidence>
<gene>
    <name evidence="1" type="ORF">ANN_02814</name>
</gene>
<accession>A0ABQ8U0B3</accession>
<dbReference type="EMBL" id="JAJSOF020000001">
    <property type="protein sequence ID" value="KAJ4451352.1"/>
    <property type="molecule type" value="Genomic_DNA"/>
</dbReference>
<protein>
    <submittedName>
        <fullName evidence="1">Uncharacterized protein</fullName>
    </submittedName>
</protein>